<proteinExistence type="predicted"/>
<feature type="compositionally biased region" description="Acidic residues" evidence="1">
    <location>
        <begin position="496"/>
        <end position="510"/>
    </location>
</feature>
<dbReference type="KEGG" id="clec:106666749"/>
<dbReference type="RefSeq" id="XP_014249640.1">
    <property type="nucleotide sequence ID" value="XM_014394154.2"/>
</dbReference>
<feature type="region of interest" description="Disordered" evidence="1">
    <location>
        <begin position="284"/>
        <end position="541"/>
    </location>
</feature>
<dbReference type="GeneID" id="106666749"/>
<feature type="region of interest" description="Disordered" evidence="1">
    <location>
        <begin position="78"/>
        <end position="105"/>
    </location>
</feature>
<dbReference type="AlphaFoldDB" id="A0A8I6RTW9"/>
<feature type="compositionally biased region" description="Polar residues" evidence="1">
    <location>
        <begin position="483"/>
        <end position="495"/>
    </location>
</feature>
<dbReference type="OrthoDB" id="5822793at2759"/>
<dbReference type="RefSeq" id="XP_014249639.1">
    <property type="nucleotide sequence ID" value="XM_014394153.2"/>
</dbReference>
<feature type="compositionally biased region" description="Polar residues" evidence="1">
    <location>
        <begin position="518"/>
        <end position="537"/>
    </location>
</feature>
<dbReference type="EnsemblMetazoa" id="XM_014394153.2">
    <property type="protein sequence ID" value="XP_014249639.1"/>
    <property type="gene ID" value="LOC106666749"/>
</dbReference>
<evidence type="ECO:0008006" key="4">
    <source>
        <dbReference type="Google" id="ProtNLM"/>
    </source>
</evidence>
<accession>A0A8I6RTW9</accession>
<feature type="compositionally biased region" description="Basic and acidic residues" evidence="1">
    <location>
        <begin position="330"/>
        <end position="340"/>
    </location>
</feature>
<name>A0A8I6RTW9_CIMLE</name>
<feature type="compositionally biased region" description="Polar residues" evidence="1">
    <location>
        <begin position="389"/>
        <end position="403"/>
    </location>
</feature>
<dbReference type="OMA" id="NEWHSKL"/>
<feature type="compositionally biased region" description="Polar residues" evidence="1">
    <location>
        <begin position="352"/>
        <end position="363"/>
    </location>
</feature>
<feature type="compositionally biased region" description="Low complexity" evidence="1">
    <location>
        <begin position="302"/>
        <end position="316"/>
    </location>
</feature>
<feature type="compositionally biased region" description="Polar residues" evidence="1">
    <location>
        <begin position="454"/>
        <end position="465"/>
    </location>
</feature>
<dbReference type="Proteomes" id="UP000494040">
    <property type="component" value="Unassembled WGS sequence"/>
</dbReference>
<protein>
    <recommendedName>
        <fullName evidence="4">CEP170 C-terminal domain-containing protein</fullName>
    </recommendedName>
</protein>
<sequence>MKRNEEIKSKYCGVMENRQCASMETPQDDVPLQPMAFTVTFSSPKTVNNKFLKRHSRNLSLPVVKVYDGDNIAETVTNGKLKKPGNHSEGYFSSDPEDEHGKTSSKIETNLDAYASPPEVDLSIVMGAEQVEEESSDSGSETGTYTIDKETPEIVTARLSIDANYGIDTSINNKHDSTAWVSEWASTTLNHKNSYNVSNVNNPPTKIVKASNIVSKIPSPMATRATLGSRGKINNNVSSLKSNDLSLQKKEQANEASYDTECYLKATEKMMTAIEARMCLSLDSGGESENDSKCTKKSLQRSDSSASESGSKSQASTVSRYNRAFSLRRGRLDVEKKAEPQPRVSKFEIPPQRSTSSVRSKPTTPALPPQSCLSRTDNVRLSMRAPKHSVQSPILSGPKNDTTSTKKKSLGGGRSNSTLSSKEVEFQNWKRRKNYDPIKAAAAGKKKEVPSKKSPFNSISQSATAAGSAPKSPVASVLRSASFHGTRQLSAGPSSSEDEEDITLSAEDEDWPKAPKTSLENTPRDSQVSLFSNSPNSPRARHKLEGVDNLVVSAISNLSSKLKVNASSLLKKLRYLYDEESDKYKALSIELEQLELHDNSGSPQKSSSRELALTLKNLKRIDTTLKVLNEVLFDNVDYE</sequence>
<dbReference type="EnsemblMetazoa" id="XM_014394154.2">
    <property type="protein sequence ID" value="XP_014249640.1"/>
    <property type="gene ID" value="LOC106666749"/>
</dbReference>
<evidence type="ECO:0000313" key="3">
    <source>
        <dbReference type="Proteomes" id="UP000494040"/>
    </source>
</evidence>
<reference evidence="2" key="1">
    <citation type="submission" date="2022-01" db="UniProtKB">
        <authorList>
            <consortium name="EnsemblMetazoa"/>
        </authorList>
    </citation>
    <scope>IDENTIFICATION</scope>
</reference>
<evidence type="ECO:0000313" key="2">
    <source>
        <dbReference type="EnsemblMetazoa" id="XP_014249640.1"/>
    </source>
</evidence>
<keyword evidence="3" id="KW-1185">Reference proteome</keyword>
<evidence type="ECO:0000256" key="1">
    <source>
        <dbReference type="SAM" id="MobiDB-lite"/>
    </source>
</evidence>
<organism evidence="2 3">
    <name type="scientific">Cimex lectularius</name>
    <name type="common">Bed bug</name>
    <name type="synonym">Acanthia lectularia</name>
    <dbReference type="NCBI Taxonomy" id="79782"/>
    <lineage>
        <taxon>Eukaryota</taxon>
        <taxon>Metazoa</taxon>
        <taxon>Ecdysozoa</taxon>
        <taxon>Arthropoda</taxon>
        <taxon>Hexapoda</taxon>
        <taxon>Insecta</taxon>
        <taxon>Pterygota</taxon>
        <taxon>Neoptera</taxon>
        <taxon>Paraneoptera</taxon>
        <taxon>Hemiptera</taxon>
        <taxon>Heteroptera</taxon>
        <taxon>Panheteroptera</taxon>
        <taxon>Cimicomorpha</taxon>
        <taxon>Cimicidae</taxon>
        <taxon>Cimex</taxon>
    </lineage>
</organism>